<dbReference type="EMBL" id="UINC01008858">
    <property type="protein sequence ID" value="SVA39806.1"/>
    <property type="molecule type" value="Genomic_DNA"/>
</dbReference>
<organism evidence="1">
    <name type="scientific">marine metagenome</name>
    <dbReference type="NCBI Taxonomy" id="408172"/>
    <lineage>
        <taxon>unclassified sequences</taxon>
        <taxon>metagenomes</taxon>
        <taxon>ecological metagenomes</taxon>
    </lineage>
</organism>
<dbReference type="AlphaFoldDB" id="A0A381VHG5"/>
<accession>A0A381VHG5</accession>
<proteinExistence type="predicted"/>
<name>A0A381VHG5_9ZZZZ</name>
<protein>
    <submittedName>
        <fullName evidence="1">Uncharacterized protein</fullName>
    </submittedName>
</protein>
<evidence type="ECO:0000313" key="1">
    <source>
        <dbReference type="EMBL" id="SVA39806.1"/>
    </source>
</evidence>
<gene>
    <name evidence="1" type="ORF">METZ01_LOCUS92660</name>
</gene>
<sequence>MARKILKEVMFEEDEFEICIKCGKLTNIEKTSNVVYRSGYIDGAGQLCFICSQTKEKYVDNQIL</sequence>
<reference evidence="1" key="1">
    <citation type="submission" date="2018-05" db="EMBL/GenBank/DDBJ databases">
        <authorList>
            <person name="Lanie J.A."/>
            <person name="Ng W.-L."/>
            <person name="Kazmierczak K.M."/>
            <person name="Andrzejewski T.M."/>
            <person name="Davidsen T.M."/>
            <person name="Wayne K.J."/>
            <person name="Tettelin H."/>
            <person name="Glass J.I."/>
            <person name="Rusch D."/>
            <person name="Podicherti R."/>
            <person name="Tsui H.-C.T."/>
            <person name="Winkler M.E."/>
        </authorList>
    </citation>
    <scope>NUCLEOTIDE SEQUENCE</scope>
</reference>